<evidence type="ECO:0000256" key="2">
    <source>
        <dbReference type="ARBA" id="ARBA00022964"/>
    </source>
</evidence>
<evidence type="ECO:0000256" key="1">
    <source>
        <dbReference type="ARBA" id="ARBA00001954"/>
    </source>
</evidence>
<comment type="caution">
    <text evidence="9">The sequence shown here is derived from an EMBL/GenBank/DDBJ whole genome shotgun (WGS) entry which is preliminary data.</text>
</comment>
<comment type="similarity">
    <text evidence="5">Belongs to the 2-oxoadipate dioxygenase/decarboxylase family.</text>
</comment>
<evidence type="ECO:0000313" key="10">
    <source>
        <dbReference type="Proteomes" id="UP001501414"/>
    </source>
</evidence>
<keyword evidence="10" id="KW-1185">Reference proteome</keyword>
<keyword evidence="2" id="KW-0223">Dioxygenase</keyword>
<dbReference type="PANTHER" id="PTHR39479">
    <property type="match status" value="1"/>
</dbReference>
<comment type="cofactor">
    <cofactor evidence="1">
        <name>Fe(2+)</name>
        <dbReference type="ChEBI" id="CHEBI:29033"/>
    </cofactor>
</comment>
<dbReference type="InterPro" id="IPR047869">
    <property type="entry name" value="YdcJ_bac-like"/>
</dbReference>
<evidence type="ECO:0000256" key="4">
    <source>
        <dbReference type="ARBA" id="ARBA00023004"/>
    </source>
</evidence>
<accession>A0ABN1Y409</accession>
<gene>
    <name evidence="9" type="ORF">GCM10009613_49530</name>
</gene>
<organism evidence="9 10">
    <name type="scientific">Pseudonocardia kongjuensis</name>
    <dbReference type="NCBI Taxonomy" id="102227"/>
    <lineage>
        <taxon>Bacteria</taxon>
        <taxon>Bacillati</taxon>
        <taxon>Actinomycetota</taxon>
        <taxon>Actinomycetes</taxon>
        <taxon>Pseudonocardiales</taxon>
        <taxon>Pseudonocardiaceae</taxon>
        <taxon>Pseudonocardia</taxon>
    </lineage>
</organism>
<dbReference type="SMART" id="SM01150">
    <property type="entry name" value="DUF1338"/>
    <property type="match status" value="1"/>
</dbReference>
<keyword evidence="4" id="KW-0408">Iron</keyword>
<dbReference type="EMBL" id="BAAAJK010000034">
    <property type="protein sequence ID" value="GAA1397217.1"/>
    <property type="molecule type" value="Genomic_DNA"/>
</dbReference>
<dbReference type="CDD" id="cd16348">
    <property type="entry name" value="VOC_YdcJ_like"/>
    <property type="match status" value="1"/>
</dbReference>
<dbReference type="Proteomes" id="UP001501414">
    <property type="component" value="Unassembled WGS sequence"/>
</dbReference>
<sequence>MSHVGTTELRSRFAAALSHLYGTEVPAYTTLLQVSEEVNRRVIEEQGDSAERLGSIARVTAERHGAIRVGSAAELAQVARIFGALGMHPTGFYDLRDARPQPIPVVSTSFRPTDTEELARNPFRVFTSVLVPQDRRFFDADLERRLTAFIESRTLFPDELLVLADRAEAGGGLDAADAERFLELATASFALSPEPVDRAWYAELERISGVAADIGGVASTHINHLTPRVLDIDDLYRRMQDRGITMIDRIQGPPAWGGPDVLLRQTSFRALAEPRRFAEPDGSVSTGELRVRFGEVEARGIALTPAGRDLYDRMVALVDERMADRPDDDRPAVAAHVWAEHLPATEQELCLGGLGYFSYATAGRTPEGTPPGTLRELLEQGWVEATPIVYEDFLPRSAAGIFASNLTGNATLHADQGGAERDAAWLSDAIGRPVAAPEQIYAEQSAISLRAVEKELGIAVPDPIG</sequence>
<evidence type="ECO:0000256" key="5">
    <source>
        <dbReference type="ARBA" id="ARBA00035013"/>
    </source>
</evidence>
<name>A0ABN1Y409_9PSEU</name>
<proteinExistence type="inferred from homology"/>
<dbReference type="RefSeq" id="WP_344026621.1">
    <property type="nucleotide sequence ID" value="NZ_BAAAJK010000034.1"/>
</dbReference>
<evidence type="ECO:0000256" key="8">
    <source>
        <dbReference type="ARBA" id="ARBA00035045"/>
    </source>
</evidence>
<dbReference type="InterPro" id="IPR009770">
    <property type="entry name" value="HGLS"/>
</dbReference>
<evidence type="ECO:0000256" key="7">
    <source>
        <dbReference type="ARBA" id="ARBA00035034"/>
    </source>
</evidence>
<protein>
    <recommendedName>
        <fullName evidence="7">2-oxoadipate dioxygenase/decarboxylase</fullName>
        <ecNumber evidence="6">1.13.11.93</ecNumber>
    </recommendedName>
    <alternativeName>
        <fullName evidence="8">2-hydroxyglutarate synthase</fullName>
    </alternativeName>
</protein>
<dbReference type="Pfam" id="PF07063">
    <property type="entry name" value="HGLS"/>
    <property type="match status" value="1"/>
</dbReference>
<reference evidence="9 10" key="1">
    <citation type="journal article" date="2019" name="Int. J. Syst. Evol. Microbiol.">
        <title>The Global Catalogue of Microorganisms (GCM) 10K type strain sequencing project: providing services to taxonomists for standard genome sequencing and annotation.</title>
        <authorList>
            <consortium name="The Broad Institute Genomics Platform"/>
            <consortium name="The Broad Institute Genome Sequencing Center for Infectious Disease"/>
            <person name="Wu L."/>
            <person name="Ma J."/>
        </authorList>
    </citation>
    <scope>NUCLEOTIDE SEQUENCE [LARGE SCALE GENOMIC DNA]</scope>
    <source>
        <strain evidence="9 10">JCM 11896</strain>
    </source>
</reference>
<evidence type="ECO:0000256" key="3">
    <source>
        <dbReference type="ARBA" id="ARBA00023002"/>
    </source>
</evidence>
<dbReference type="Gene3D" id="3.10.180.80">
    <property type="entry name" value="Uncharacterised protein PF07063, DUF1338"/>
    <property type="match status" value="1"/>
</dbReference>
<evidence type="ECO:0000313" key="9">
    <source>
        <dbReference type="EMBL" id="GAA1397217.1"/>
    </source>
</evidence>
<dbReference type="EC" id="1.13.11.93" evidence="6"/>
<keyword evidence="3" id="KW-0560">Oxidoreductase</keyword>
<evidence type="ECO:0000256" key="6">
    <source>
        <dbReference type="ARBA" id="ARBA00035023"/>
    </source>
</evidence>
<dbReference type="PANTHER" id="PTHR39479:SF2">
    <property type="entry name" value="2-OXOADIPATE DIOXYGENASE_DECARBOXYLASE"/>
    <property type="match status" value="1"/>
</dbReference>